<reference evidence="3 4" key="1">
    <citation type="submission" date="2020-08" db="EMBL/GenBank/DDBJ databases">
        <title>Sequencing the genomes of 1000 actinobacteria strains.</title>
        <authorList>
            <person name="Klenk H.-P."/>
        </authorList>
    </citation>
    <scope>NUCLEOTIDE SEQUENCE [LARGE SCALE GENOMIC DNA]</scope>
    <source>
        <strain evidence="3 4">DSM 45913</strain>
    </source>
</reference>
<keyword evidence="1" id="KW-0812">Transmembrane</keyword>
<dbReference type="PANTHER" id="PTHR14969">
    <property type="entry name" value="SPHINGOSINE-1-PHOSPHATE PHOSPHOHYDROLASE"/>
    <property type="match status" value="1"/>
</dbReference>
<organism evidence="3 4">
    <name type="scientific">Nonomuraea muscovyensis</name>
    <dbReference type="NCBI Taxonomy" id="1124761"/>
    <lineage>
        <taxon>Bacteria</taxon>
        <taxon>Bacillati</taxon>
        <taxon>Actinomycetota</taxon>
        <taxon>Actinomycetes</taxon>
        <taxon>Streptosporangiales</taxon>
        <taxon>Streptosporangiaceae</taxon>
        <taxon>Nonomuraea</taxon>
    </lineage>
</organism>
<evidence type="ECO:0000313" key="4">
    <source>
        <dbReference type="Proteomes" id="UP000583800"/>
    </source>
</evidence>
<dbReference type="SUPFAM" id="SSF48317">
    <property type="entry name" value="Acid phosphatase/Vanadium-dependent haloperoxidase"/>
    <property type="match status" value="1"/>
</dbReference>
<name>A0A7X0C0I3_9ACTN</name>
<feature type="transmembrane region" description="Helical" evidence="1">
    <location>
        <begin position="187"/>
        <end position="206"/>
    </location>
</feature>
<dbReference type="SMART" id="SM00014">
    <property type="entry name" value="acidPPc"/>
    <property type="match status" value="1"/>
</dbReference>
<sequence>MTDHLRYYASALLLPLVALTAVTYGAGELITSLPTGEAAVNTGLAAGRTGLWNTLTDIGTSLSDTPYVVALTAVTAVFLGLVRRRWYEAAFLVAAVWSQSLIFLATSALVARHRPPVHHLDPAPPTSSFPSGHVSAAVGFYCAVALLLALRLRRPAPRALVWTLGVAVPLIVAFSRLYRGMHFLSDVLWGLLLGACCVAVAARAILARHRRREHPRLPARSPEPDRHAV</sequence>
<feature type="transmembrane region" description="Helical" evidence="1">
    <location>
        <begin position="131"/>
        <end position="152"/>
    </location>
</feature>
<dbReference type="Pfam" id="PF01569">
    <property type="entry name" value="PAP2"/>
    <property type="match status" value="1"/>
</dbReference>
<keyword evidence="1" id="KW-1133">Transmembrane helix</keyword>
<dbReference type="PANTHER" id="PTHR14969:SF13">
    <property type="entry name" value="AT30094P"/>
    <property type="match status" value="1"/>
</dbReference>
<proteinExistence type="predicted"/>
<dbReference type="Proteomes" id="UP000583800">
    <property type="component" value="Unassembled WGS sequence"/>
</dbReference>
<dbReference type="Gene3D" id="1.20.144.10">
    <property type="entry name" value="Phosphatidic acid phosphatase type 2/haloperoxidase"/>
    <property type="match status" value="1"/>
</dbReference>
<keyword evidence="4" id="KW-1185">Reference proteome</keyword>
<dbReference type="GO" id="GO:0050380">
    <property type="term" value="F:undecaprenyl-diphosphatase activity"/>
    <property type="evidence" value="ECO:0007669"/>
    <property type="project" value="UniProtKB-EC"/>
</dbReference>
<feature type="transmembrane region" description="Helical" evidence="1">
    <location>
        <begin position="89"/>
        <end position="111"/>
    </location>
</feature>
<keyword evidence="3" id="KW-0378">Hydrolase</keyword>
<feature type="domain" description="Phosphatidic acid phosphatase type 2/haloperoxidase" evidence="2">
    <location>
        <begin position="89"/>
        <end position="202"/>
    </location>
</feature>
<evidence type="ECO:0000256" key="1">
    <source>
        <dbReference type="SAM" id="Phobius"/>
    </source>
</evidence>
<dbReference type="InterPro" id="IPR000326">
    <property type="entry name" value="PAP2/HPO"/>
</dbReference>
<dbReference type="AlphaFoldDB" id="A0A7X0C0I3"/>
<comment type="caution">
    <text evidence="3">The sequence shown here is derived from an EMBL/GenBank/DDBJ whole genome shotgun (WGS) entry which is preliminary data.</text>
</comment>
<protein>
    <submittedName>
        <fullName evidence="3">Undecaprenyl-diphosphatase</fullName>
        <ecNumber evidence="3">3.6.1.27</ecNumber>
    </submittedName>
</protein>
<dbReference type="InterPro" id="IPR036938">
    <property type="entry name" value="PAP2/HPO_sf"/>
</dbReference>
<accession>A0A7X0C0I3</accession>
<evidence type="ECO:0000313" key="3">
    <source>
        <dbReference type="EMBL" id="MBB6344414.1"/>
    </source>
</evidence>
<feature type="transmembrane region" description="Helical" evidence="1">
    <location>
        <begin position="159"/>
        <end position="175"/>
    </location>
</feature>
<keyword evidence="1" id="KW-0472">Membrane</keyword>
<feature type="transmembrane region" description="Helical" evidence="1">
    <location>
        <begin position="65"/>
        <end position="82"/>
    </location>
</feature>
<dbReference type="RefSeq" id="WP_185082530.1">
    <property type="nucleotide sequence ID" value="NZ_JACHJB010000001.1"/>
</dbReference>
<dbReference type="EMBL" id="JACHJB010000001">
    <property type="protein sequence ID" value="MBB6344414.1"/>
    <property type="molecule type" value="Genomic_DNA"/>
</dbReference>
<gene>
    <name evidence="3" type="ORF">FHU36_000923</name>
</gene>
<evidence type="ECO:0000259" key="2">
    <source>
        <dbReference type="SMART" id="SM00014"/>
    </source>
</evidence>
<dbReference type="EC" id="3.6.1.27" evidence="3"/>